<reference evidence="2" key="1">
    <citation type="submission" date="2018-11" db="EMBL/GenBank/DDBJ databases">
        <authorList>
            <consortium name="Pathogen Informatics"/>
        </authorList>
    </citation>
    <scope>NUCLEOTIDE SEQUENCE</scope>
</reference>
<feature type="compositionally biased region" description="Polar residues" evidence="1">
    <location>
        <begin position="1"/>
        <end position="22"/>
    </location>
</feature>
<name>A0A3S5CN24_9PLAT</name>
<evidence type="ECO:0000313" key="2">
    <source>
        <dbReference type="EMBL" id="VEL34345.1"/>
    </source>
</evidence>
<keyword evidence="3" id="KW-1185">Reference proteome</keyword>
<gene>
    <name evidence="2" type="ORF">PXEA_LOCUS27785</name>
</gene>
<evidence type="ECO:0000256" key="1">
    <source>
        <dbReference type="SAM" id="MobiDB-lite"/>
    </source>
</evidence>
<sequence>MSSIRGSIRSSVNWPRSRSSQAYEGASRSGRHSNCLVRREAGERSCSLPKLTECVESDFNLGLDRTHPPMQSWQPI</sequence>
<dbReference type="Proteomes" id="UP000784294">
    <property type="component" value="Unassembled WGS sequence"/>
</dbReference>
<protein>
    <submittedName>
        <fullName evidence="2">Uncharacterized protein</fullName>
    </submittedName>
</protein>
<feature type="region of interest" description="Disordered" evidence="1">
    <location>
        <begin position="1"/>
        <end position="34"/>
    </location>
</feature>
<dbReference type="AlphaFoldDB" id="A0A3S5CN24"/>
<dbReference type="EMBL" id="CAAALY010247478">
    <property type="protein sequence ID" value="VEL34345.1"/>
    <property type="molecule type" value="Genomic_DNA"/>
</dbReference>
<proteinExistence type="predicted"/>
<comment type="caution">
    <text evidence="2">The sequence shown here is derived from an EMBL/GenBank/DDBJ whole genome shotgun (WGS) entry which is preliminary data.</text>
</comment>
<organism evidence="2 3">
    <name type="scientific">Protopolystoma xenopodis</name>
    <dbReference type="NCBI Taxonomy" id="117903"/>
    <lineage>
        <taxon>Eukaryota</taxon>
        <taxon>Metazoa</taxon>
        <taxon>Spiralia</taxon>
        <taxon>Lophotrochozoa</taxon>
        <taxon>Platyhelminthes</taxon>
        <taxon>Monogenea</taxon>
        <taxon>Polyopisthocotylea</taxon>
        <taxon>Polystomatidea</taxon>
        <taxon>Polystomatidae</taxon>
        <taxon>Protopolystoma</taxon>
    </lineage>
</organism>
<accession>A0A3S5CN24</accession>
<evidence type="ECO:0000313" key="3">
    <source>
        <dbReference type="Proteomes" id="UP000784294"/>
    </source>
</evidence>